<comment type="caution">
    <text evidence="3">The sequence shown here is derived from an EMBL/GenBank/DDBJ whole genome shotgun (WGS) entry which is preliminary data.</text>
</comment>
<dbReference type="SMART" id="SM00367">
    <property type="entry name" value="LRR_CC"/>
    <property type="match status" value="5"/>
</dbReference>
<dbReference type="Gene3D" id="3.80.10.10">
    <property type="entry name" value="Ribonuclease Inhibitor"/>
    <property type="match status" value="2"/>
</dbReference>
<evidence type="ECO:0000313" key="4">
    <source>
        <dbReference type="Proteomes" id="UP001164286"/>
    </source>
</evidence>
<dbReference type="RefSeq" id="XP_052949149.1">
    <property type="nucleotide sequence ID" value="XM_053086100.1"/>
</dbReference>
<organism evidence="3 4">
    <name type="scientific">Dioszegia hungarica</name>
    <dbReference type="NCBI Taxonomy" id="4972"/>
    <lineage>
        <taxon>Eukaryota</taxon>
        <taxon>Fungi</taxon>
        <taxon>Dikarya</taxon>
        <taxon>Basidiomycota</taxon>
        <taxon>Agaricomycotina</taxon>
        <taxon>Tremellomycetes</taxon>
        <taxon>Tremellales</taxon>
        <taxon>Bulleribasidiaceae</taxon>
        <taxon>Dioszegia</taxon>
    </lineage>
</organism>
<feature type="domain" description="F-box/LRR-repeat protein 15-like leucin rich repeat" evidence="2">
    <location>
        <begin position="402"/>
        <end position="499"/>
    </location>
</feature>
<dbReference type="InterPro" id="IPR032675">
    <property type="entry name" value="LRR_dom_sf"/>
</dbReference>
<reference evidence="3" key="1">
    <citation type="journal article" date="2022" name="G3 (Bethesda)">
        <title>High quality genome of the basidiomycete yeast Dioszegia hungarica PDD-24b-2 isolated from cloud water.</title>
        <authorList>
            <person name="Jarrige D."/>
            <person name="Haridas S."/>
            <person name="Bleykasten-Grosshans C."/>
            <person name="Joly M."/>
            <person name="Nadalig T."/>
            <person name="Sancelme M."/>
            <person name="Vuilleumier S."/>
            <person name="Grigoriev I.V."/>
            <person name="Amato P."/>
            <person name="Bringel F."/>
        </authorList>
    </citation>
    <scope>NUCLEOTIDE SEQUENCE</scope>
    <source>
        <strain evidence="3">PDD-24b-2</strain>
    </source>
</reference>
<dbReference type="Pfam" id="PF23550">
    <property type="entry name" value="zf_Tbcl_Rhp7"/>
    <property type="match status" value="1"/>
</dbReference>
<dbReference type="GO" id="GO:0019005">
    <property type="term" value="C:SCF ubiquitin ligase complex"/>
    <property type="evidence" value="ECO:0007669"/>
    <property type="project" value="TreeGrafter"/>
</dbReference>
<evidence type="ECO:0000259" key="1">
    <source>
        <dbReference type="Pfam" id="PF23550"/>
    </source>
</evidence>
<dbReference type="EMBL" id="JAKWFO010000001">
    <property type="protein sequence ID" value="KAI9639372.1"/>
    <property type="molecule type" value="Genomic_DNA"/>
</dbReference>
<name>A0AA38LWY7_9TREE</name>
<dbReference type="InterPro" id="IPR056451">
    <property type="entry name" value="Znf_Tbcl_Rhp7"/>
</dbReference>
<dbReference type="AlphaFoldDB" id="A0AA38LWY7"/>
<dbReference type="Proteomes" id="UP001164286">
    <property type="component" value="Unassembled WGS sequence"/>
</dbReference>
<protein>
    <recommendedName>
        <fullName evidence="5">RNI-like protein</fullName>
    </recommendedName>
</protein>
<evidence type="ECO:0000259" key="2">
    <source>
        <dbReference type="Pfam" id="PF25372"/>
    </source>
</evidence>
<dbReference type="GO" id="GO:0031146">
    <property type="term" value="P:SCF-dependent proteasomal ubiquitin-dependent protein catabolic process"/>
    <property type="evidence" value="ECO:0007669"/>
    <property type="project" value="TreeGrafter"/>
</dbReference>
<keyword evidence="4" id="KW-1185">Reference proteome</keyword>
<dbReference type="SUPFAM" id="SSF52047">
    <property type="entry name" value="RNI-like"/>
    <property type="match status" value="1"/>
</dbReference>
<dbReference type="InterPro" id="IPR006553">
    <property type="entry name" value="Leu-rich_rpt_Cys-con_subtyp"/>
</dbReference>
<gene>
    <name evidence="3" type="ORF">MKK02DRAFT_19468</name>
</gene>
<dbReference type="GeneID" id="77725301"/>
<dbReference type="Pfam" id="PF25372">
    <property type="entry name" value="DUF7885"/>
    <property type="match status" value="1"/>
</dbReference>
<dbReference type="PANTHER" id="PTHR13318">
    <property type="entry name" value="PARTNER OF PAIRED, ISOFORM B-RELATED"/>
    <property type="match status" value="1"/>
</dbReference>
<feature type="domain" description="DNA repair protein rhp7 treble clef" evidence="1">
    <location>
        <begin position="105"/>
        <end position="142"/>
    </location>
</feature>
<evidence type="ECO:0008006" key="5">
    <source>
        <dbReference type="Google" id="ProtNLM"/>
    </source>
</evidence>
<proteinExistence type="predicted"/>
<accession>A0AA38LWY7</accession>
<evidence type="ECO:0000313" key="3">
    <source>
        <dbReference type="EMBL" id="KAI9639372.1"/>
    </source>
</evidence>
<dbReference type="InterPro" id="IPR057207">
    <property type="entry name" value="FBXL15_LRR"/>
</dbReference>
<sequence>MSRARRGTGAVRGPASALTSFLAGLGVQPSAPLTTWGNSTAINGQLAADGPVIDPTAELDPAGAVTARNVEAGPSTVADGKRARSASMNSDDLDAPVQHDSLQAVGEFMTCAECDKQFTVTAYTKPRPKGGHLCVPCCYALGIDPFAKAKVKKVAKKAPQKEARTVKRFEDRRGAPGLGDICIQIIGKYIEDVEQLGDIGHVNMDKVCRIISRGRLLTPETAQLFYASDREELVMYDCTRLVHESYLAMANLCPNLYTLRLHYCGQLTTDALVHISRLPLRIIELYGPFLVREAGWKALFENCNLESFLITQSPRFDLALLENLLAQCPQLKHLRLDEIGKLDNAFLPLIAQFPLISLDISSPTHHLSDEAFVLPSTVQSLTLLDHPELTDEILPTIAKLPLHTLKLSLMPELTDAGVATLFQTLTNLSHVDLEKGHDLADAALISLIESSAATLTTLSILGWREVSSDALAHLTRCVKLTQLNLGWCRQVTDFLLKDLLDACPDLNTIYVWGCNQLTDAAPRRRGVKIVGIETHSL</sequence>